<dbReference type="CDD" id="cd00267">
    <property type="entry name" value="ABC_ATPase"/>
    <property type="match status" value="1"/>
</dbReference>
<evidence type="ECO:0000259" key="6">
    <source>
        <dbReference type="PROSITE" id="PS50929"/>
    </source>
</evidence>
<dbReference type="Proteomes" id="UP000029548">
    <property type="component" value="Unassembled WGS sequence"/>
</dbReference>
<dbReference type="InterPro" id="IPR003959">
    <property type="entry name" value="ATPase_AAA_core"/>
</dbReference>
<feature type="transmembrane region" description="Helical" evidence="5">
    <location>
        <begin position="162"/>
        <end position="183"/>
    </location>
</feature>
<dbReference type="Pfam" id="PF00664">
    <property type="entry name" value="ABC_membrane"/>
    <property type="match status" value="1"/>
</dbReference>
<dbReference type="AlphaFoldDB" id="A0A095Y211"/>
<feature type="transmembrane region" description="Helical" evidence="5">
    <location>
        <begin position="240"/>
        <end position="265"/>
    </location>
</feature>
<evidence type="ECO:0000313" key="7">
    <source>
        <dbReference type="EMBL" id="KGF16106.1"/>
    </source>
</evidence>
<evidence type="ECO:0000256" key="5">
    <source>
        <dbReference type="SAM" id="Phobius"/>
    </source>
</evidence>
<dbReference type="SMART" id="SM00382">
    <property type="entry name" value="AAA"/>
    <property type="match status" value="1"/>
</dbReference>
<reference evidence="7 8" key="1">
    <citation type="submission" date="2014-07" db="EMBL/GenBank/DDBJ databases">
        <authorList>
            <person name="McCorrison J."/>
            <person name="Sanka R."/>
            <person name="Torralba M."/>
            <person name="Gillis M."/>
            <person name="Haft D.H."/>
            <person name="Methe B."/>
            <person name="Sutton G."/>
            <person name="Nelson K.E."/>
        </authorList>
    </citation>
    <scope>NUCLEOTIDE SEQUENCE [LARGE SCALE GENOMIC DNA]</scope>
    <source>
        <strain evidence="7 8">DNF00450</strain>
    </source>
</reference>
<keyword evidence="2 5" id="KW-0812">Transmembrane</keyword>
<dbReference type="EMBL" id="JRNE01000059">
    <property type="protein sequence ID" value="KGF16106.1"/>
    <property type="molecule type" value="Genomic_DNA"/>
</dbReference>
<feature type="transmembrane region" description="Helical" evidence="5">
    <location>
        <begin position="135"/>
        <end position="156"/>
    </location>
</feature>
<evidence type="ECO:0000256" key="1">
    <source>
        <dbReference type="ARBA" id="ARBA00004651"/>
    </source>
</evidence>
<feature type="domain" description="ABC transmembrane type-1" evidence="6">
    <location>
        <begin position="22"/>
        <end position="303"/>
    </location>
</feature>
<dbReference type="CDD" id="cd18584">
    <property type="entry name" value="ABC_6TM_AarD_CydD"/>
    <property type="match status" value="1"/>
</dbReference>
<gene>
    <name evidence="7" type="ORF">HMPREF1650_09175</name>
</gene>
<organism evidence="7 8">
    <name type="scientific">Corynebacterium freneyi DNF00450</name>
    <dbReference type="NCBI Taxonomy" id="1287475"/>
    <lineage>
        <taxon>Bacteria</taxon>
        <taxon>Bacillati</taxon>
        <taxon>Actinomycetota</taxon>
        <taxon>Actinomycetes</taxon>
        <taxon>Mycobacteriales</taxon>
        <taxon>Corynebacteriaceae</taxon>
        <taxon>Corynebacterium</taxon>
    </lineage>
</organism>
<feature type="transmembrane region" description="Helical" evidence="5">
    <location>
        <begin position="21"/>
        <end position="50"/>
    </location>
</feature>
<dbReference type="InterPro" id="IPR017871">
    <property type="entry name" value="ABC_transporter-like_CS"/>
</dbReference>
<dbReference type="Gene3D" id="3.40.50.300">
    <property type="entry name" value="P-loop containing nucleotide triphosphate hydrolases"/>
    <property type="match status" value="2"/>
</dbReference>
<dbReference type="PANTHER" id="PTHR24221">
    <property type="entry name" value="ATP-BINDING CASSETTE SUB-FAMILY B"/>
    <property type="match status" value="1"/>
</dbReference>
<feature type="transmembrane region" description="Helical" evidence="5">
    <location>
        <begin position="56"/>
        <end position="77"/>
    </location>
</feature>
<dbReference type="GO" id="GO:0005886">
    <property type="term" value="C:plasma membrane"/>
    <property type="evidence" value="ECO:0007669"/>
    <property type="project" value="UniProtKB-SubCell"/>
</dbReference>
<protein>
    <submittedName>
        <fullName evidence="7">ABC transporter permease</fullName>
    </submittedName>
</protein>
<comment type="subcellular location">
    <subcellularLocation>
        <location evidence="1">Cell membrane</location>
        <topology evidence="1">Multi-pass membrane protein</topology>
    </subcellularLocation>
</comment>
<dbReference type="SUPFAM" id="SSF52540">
    <property type="entry name" value="P-loop containing nucleoside triphosphate hydrolases"/>
    <property type="match status" value="1"/>
</dbReference>
<dbReference type="SUPFAM" id="SSF90123">
    <property type="entry name" value="ABC transporter transmembrane region"/>
    <property type="match status" value="1"/>
</dbReference>
<dbReference type="PROSITE" id="PS50929">
    <property type="entry name" value="ABC_TM1F"/>
    <property type="match status" value="1"/>
</dbReference>
<dbReference type="PROSITE" id="PS00211">
    <property type="entry name" value="ABC_TRANSPORTER_1"/>
    <property type="match status" value="1"/>
</dbReference>
<dbReference type="Pfam" id="PF13304">
    <property type="entry name" value="AAA_21"/>
    <property type="match status" value="1"/>
</dbReference>
<dbReference type="GO" id="GO:0005524">
    <property type="term" value="F:ATP binding"/>
    <property type="evidence" value="ECO:0007669"/>
    <property type="project" value="UniProtKB-KW"/>
</dbReference>
<dbReference type="eggNOG" id="COG4988">
    <property type="taxonomic scope" value="Bacteria"/>
</dbReference>
<dbReference type="Gene3D" id="1.20.1560.10">
    <property type="entry name" value="ABC transporter type 1, transmembrane domain"/>
    <property type="match status" value="1"/>
</dbReference>
<evidence type="ECO:0000313" key="8">
    <source>
        <dbReference type="Proteomes" id="UP000029548"/>
    </source>
</evidence>
<keyword evidence="4 5" id="KW-0472">Membrane</keyword>
<evidence type="ECO:0000256" key="3">
    <source>
        <dbReference type="ARBA" id="ARBA00022989"/>
    </source>
</evidence>
<dbReference type="RefSeq" id="WP_084082836.1">
    <property type="nucleotide sequence ID" value="NZ_JRNE01000059.1"/>
</dbReference>
<evidence type="ECO:0000256" key="4">
    <source>
        <dbReference type="ARBA" id="ARBA00023136"/>
    </source>
</evidence>
<sequence length="509" mass="52771">MTSRGPVDPRLARLSAPARRWIVAAALLAALRVVGVLVFGVLVGTIAAGIITGERTIADCAGLLAALVGVAVARAAVAWAEARFGRRAGAEVVADLRARTLARLAVADPRHVDRAKWRTLLGEGIEGVGPYVAGYLPALASTVIATPAALAAVWWLDAGSALIAAVTLPLIPVFMWLVGTLTAGRTARRLRDLGLLSDQMLDLVAGLPTLRAFGRHRAPADEIRRLSEAHRASTMSVLRIAFLSGFVLEFLATLSVALVAVGIGFRLLDGGMTLAAGLTVLIIVPEVYGPVREVGVRFHDAQDGLAAIDDVFSLDDGPSPTPAVAKRDDAGKHRPDAGIRVIFDHLTASGRDGDRPRDLCATAEPGAITVLAGDNGSGKSTALLVLLGIVAEGVTGSATAVGPGGALTGEDLWARTSYVPQRPVLDAALVGDAAGLSLGEKQRVAVAAELMRDRELIILDEPTAHLDEANAAEMMSLVRERATAGATVLVASHDPLVLAAADVVVEVAR</sequence>
<evidence type="ECO:0000256" key="2">
    <source>
        <dbReference type="ARBA" id="ARBA00022692"/>
    </source>
</evidence>
<accession>A0A095Y211</accession>
<dbReference type="InterPro" id="IPR003593">
    <property type="entry name" value="AAA+_ATPase"/>
</dbReference>
<proteinExistence type="predicted"/>
<keyword evidence="3 5" id="KW-1133">Transmembrane helix</keyword>
<dbReference type="GO" id="GO:0140359">
    <property type="term" value="F:ABC-type transporter activity"/>
    <property type="evidence" value="ECO:0007669"/>
    <property type="project" value="InterPro"/>
</dbReference>
<dbReference type="GO" id="GO:0016887">
    <property type="term" value="F:ATP hydrolysis activity"/>
    <property type="evidence" value="ECO:0007669"/>
    <property type="project" value="InterPro"/>
</dbReference>
<dbReference type="InterPro" id="IPR036640">
    <property type="entry name" value="ABC1_TM_sf"/>
</dbReference>
<dbReference type="InterPro" id="IPR011527">
    <property type="entry name" value="ABC1_TM_dom"/>
</dbReference>
<dbReference type="PANTHER" id="PTHR24221:SF590">
    <property type="entry name" value="COMPONENT LINKED WITH THE ASSEMBLY OF CYTOCHROME' TRANSPORT TRANSMEMBRANE ATP-BINDING PROTEIN ABC TRANSPORTER CYDD-RELATED"/>
    <property type="match status" value="1"/>
</dbReference>
<dbReference type="InterPro" id="IPR027417">
    <property type="entry name" value="P-loop_NTPase"/>
</dbReference>
<dbReference type="InterPro" id="IPR039421">
    <property type="entry name" value="Type_1_exporter"/>
</dbReference>
<name>A0A095Y211_9CORY</name>
<comment type="caution">
    <text evidence="7">The sequence shown here is derived from an EMBL/GenBank/DDBJ whole genome shotgun (WGS) entry which is preliminary data.</text>
</comment>